<evidence type="ECO:0000313" key="3">
    <source>
        <dbReference type="EMBL" id="AGK96700.1"/>
    </source>
</evidence>
<dbReference type="KEGG" id="cpas:Clopa_1791"/>
<dbReference type="eggNOG" id="COG2333">
    <property type="taxonomic scope" value="Bacteria"/>
</dbReference>
<evidence type="ECO:0000256" key="1">
    <source>
        <dbReference type="SAM" id="MobiDB-lite"/>
    </source>
</evidence>
<keyword evidence="4" id="KW-1185">Reference proteome</keyword>
<dbReference type="STRING" id="86416.Clopa_1791"/>
<name>R4KAN2_CLOPA</name>
<gene>
    <name evidence="3" type="ORF">Clopa_1791</name>
</gene>
<feature type="transmembrane region" description="Helical" evidence="2">
    <location>
        <begin position="65"/>
        <end position="83"/>
    </location>
</feature>
<keyword evidence="2" id="KW-0812">Transmembrane</keyword>
<dbReference type="RefSeq" id="WP_015615018.1">
    <property type="nucleotide sequence ID" value="NC_021182.1"/>
</dbReference>
<feature type="compositionally biased region" description="Polar residues" evidence="1">
    <location>
        <begin position="183"/>
        <end position="196"/>
    </location>
</feature>
<keyword evidence="2" id="KW-0472">Membrane</keyword>
<proteinExistence type="predicted"/>
<sequence>MKKILNFIPGFRTSTKWKMIVSCIYYLLTLIMLAGGLGTFIIFLSLPFIFFYGIKAFKFRRREPIIILVSAIIVFFIGCGALPKNNTANSNKNVSQVYAKSSENKTDEAINSANTTNNTATNNANVLSQNSSSNTTTVQTNSAAAPSTNQQPEKKQEPAPAPAPKQVATTVPAPVPTPAPPQNVSISASVSDPTPHTNERVTINVKGPAGGTGTVTCNYKTTSSPKPITIGSDGNGAVVFDISRATKGYPVDVEVNINSNGQSVDAQTSFTPR</sequence>
<protein>
    <submittedName>
        <fullName evidence="3">Uncharacterized protein</fullName>
    </submittedName>
</protein>
<evidence type="ECO:0000313" key="4">
    <source>
        <dbReference type="Proteomes" id="UP000013523"/>
    </source>
</evidence>
<dbReference type="Proteomes" id="UP000013523">
    <property type="component" value="Chromosome"/>
</dbReference>
<dbReference type="EMBL" id="CP003261">
    <property type="protein sequence ID" value="AGK96700.1"/>
    <property type="molecule type" value="Genomic_DNA"/>
</dbReference>
<dbReference type="OrthoDB" id="1913273at2"/>
<accession>R4KAN2</accession>
<organism evidence="3 4">
    <name type="scientific">Clostridium pasteurianum BC1</name>
    <dbReference type="NCBI Taxonomy" id="86416"/>
    <lineage>
        <taxon>Bacteria</taxon>
        <taxon>Bacillati</taxon>
        <taxon>Bacillota</taxon>
        <taxon>Clostridia</taxon>
        <taxon>Eubacteriales</taxon>
        <taxon>Clostridiaceae</taxon>
        <taxon>Clostridium</taxon>
    </lineage>
</organism>
<keyword evidence="2" id="KW-1133">Transmembrane helix</keyword>
<dbReference type="HOGENOM" id="CLU_1018228_0_0_9"/>
<dbReference type="PATRIC" id="fig|86416.3.peg.1766"/>
<reference evidence="3 4" key="1">
    <citation type="submission" date="2012-01" db="EMBL/GenBank/DDBJ databases">
        <title>Complete sequence of chromosome of Clostridium pasteurianum BC1.</title>
        <authorList>
            <consortium name="US DOE Joint Genome Institute"/>
            <person name="Lucas S."/>
            <person name="Han J."/>
            <person name="Lapidus A."/>
            <person name="Cheng J.-F."/>
            <person name="Goodwin L."/>
            <person name="Pitluck S."/>
            <person name="Peters L."/>
            <person name="Mikhailova N."/>
            <person name="Teshima H."/>
            <person name="Detter J.C."/>
            <person name="Han C."/>
            <person name="Tapia R."/>
            <person name="Land M."/>
            <person name="Hauser L."/>
            <person name="Kyrpides N."/>
            <person name="Ivanova N."/>
            <person name="Pagani I."/>
            <person name="Dunn J."/>
            <person name="Taghavi S."/>
            <person name="Francis A."/>
            <person name="van der Lelie D."/>
            <person name="Woyke T."/>
        </authorList>
    </citation>
    <scope>NUCLEOTIDE SEQUENCE [LARGE SCALE GENOMIC DNA]</scope>
    <source>
        <strain evidence="3 4">BC1</strain>
    </source>
</reference>
<evidence type="ECO:0000256" key="2">
    <source>
        <dbReference type="SAM" id="Phobius"/>
    </source>
</evidence>
<dbReference type="AlphaFoldDB" id="R4KAN2"/>
<feature type="transmembrane region" description="Helical" evidence="2">
    <location>
        <begin position="24"/>
        <end position="53"/>
    </location>
</feature>
<feature type="region of interest" description="Disordered" evidence="1">
    <location>
        <begin position="113"/>
        <end position="212"/>
    </location>
</feature>
<feature type="compositionally biased region" description="Low complexity" evidence="1">
    <location>
        <begin position="113"/>
        <end position="142"/>
    </location>
</feature>